<dbReference type="EMBL" id="JBHRVA010000002">
    <property type="protein sequence ID" value="MFC3301607.1"/>
    <property type="molecule type" value="Genomic_DNA"/>
</dbReference>
<name>A0ABV7M9Z0_9PROT</name>
<protein>
    <submittedName>
        <fullName evidence="1">Uncharacterized protein</fullName>
    </submittedName>
</protein>
<reference evidence="2" key="1">
    <citation type="journal article" date="2019" name="Int. J. Syst. Evol. Microbiol.">
        <title>The Global Catalogue of Microorganisms (GCM) 10K type strain sequencing project: providing services to taxonomists for standard genome sequencing and annotation.</title>
        <authorList>
            <consortium name="The Broad Institute Genomics Platform"/>
            <consortium name="The Broad Institute Genome Sequencing Center for Infectious Disease"/>
            <person name="Wu L."/>
            <person name="Ma J."/>
        </authorList>
    </citation>
    <scope>NUCLEOTIDE SEQUENCE [LARGE SCALE GENOMIC DNA]</scope>
    <source>
        <strain evidence="2">KCTC 22245</strain>
    </source>
</reference>
<evidence type="ECO:0000313" key="2">
    <source>
        <dbReference type="Proteomes" id="UP001595607"/>
    </source>
</evidence>
<proteinExistence type="predicted"/>
<accession>A0ABV7M9Z0</accession>
<dbReference type="Proteomes" id="UP001595607">
    <property type="component" value="Unassembled WGS sequence"/>
</dbReference>
<gene>
    <name evidence="1" type="ORF">ACFONP_02525</name>
</gene>
<comment type="caution">
    <text evidence="1">The sequence shown here is derived from an EMBL/GenBank/DDBJ whole genome shotgun (WGS) entry which is preliminary data.</text>
</comment>
<keyword evidence="2" id="KW-1185">Reference proteome</keyword>
<organism evidence="1 2">
    <name type="scientific">Parvularcula lutaonensis</name>
    <dbReference type="NCBI Taxonomy" id="491923"/>
    <lineage>
        <taxon>Bacteria</taxon>
        <taxon>Pseudomonadati</taxon>
        <taxon>Pseudomonadota</taxon>
        <taxon>Alphaproteobacteria</taxon>
        <taxon>Parvularculales</taxon>
        <taxon>Parvularculaceae</taxon>
        <taxon>Parvularcula</taxon>
    </lineage>
</organism>
<evidence type="ECO:0000313" key="1">
    <source>
        <dbReference type="EMBL" id="MFC3301607.1"/>
    </source>
</evidence>
<dbReference type="RefSeq" id="WP_189572912.1">
    <property type="nucleotide sequence ID" value="NZ_BMXU01000001.1"/>
</dbReference>
<sequence length="281" mass="31759">MSDVLDKKLDGEPIITLTEESPQAIGYRLNMLDGKARSGQDIRPELSTLCAEMRTSFEPSADLNTVDQEIMRLAVLDEYVSYRSKPEVRHQECINDDTERKLSLLSPSQYRLIGDRPNEIVVRERITEFARTLERNDEAAIKNAFSSDGRVVIEAPFMLEAGYPSQRNMPQAAGLLVDIDFYGPEYCHEIPRPRDGSRSRTPIGFYKNIKIEGTIKAVAMVVDYHDDNQALVRDLFFTTPDMMYRRLDRDGSAANSVLVTNKNCISADDVPRFKELAGIDG</sequence>